<dbReference type="Pfam" id="PF05050">
    <property type="entry name" value="Methyltransf_21"/>
    <property type="match status" value="1"/>
</dbReference>
<comment type="caution">
    <text evidence="2">The sequence shown here is derived from an EMBL/GenBank/DDBJ whole genome shotgun (WGS) entry which is preliminary data.</text>
</comment>
<dbReference type="SUPFAM" id="SSF53335">
    <property type="entry name" value="S-adenosyl-L-methionine-dependent methyltransferases"/>
    <property type="match status" value="1"/>
</dbReference>
<keyword evidence="2" id="KW-0489">Methyltransferase</keyword>
<evidence type="ECO:0000259" key="1">
    <source>
        <dbReference type="Pfam" id="PF05050"/>
    </source>
</evidence>
<dbReference type="InterPro" id="IPR006342">
    <property type="entry name" value="FkbM_mtfrase"/>
</dbReference>
<evidence type="ECO:0000313" key="2">
    <source>
        <dbReference type="EMBL" id="RXT28464.1"/>
    </source>
</evidence>
<keyword evidence="2" id="KW-0808">Transferase</keyword>
<evidence type="ECO:0000313" key="3">
    <source>
        <dbReference type="Proteomes" id="UP000290767"/>
    </source>
</evidence>
<reference evidence="2 3" key="1">
    <citation type="submission" date="2017-03" db="EMBL/GenBank/DDBJ databases">
        <authorList>
            <person name="Safronova V.I."/>
            <person name="Sazanova A.L."/>
            <person name="Chirak E.R."/>
        </authorList>
    </citation>
    <scope>NUCLEOTIDE SEQUENCE [LARGE SCALE GENOMIC DNA]</scope>
    <source>
        <strain evidence="2 3">Tri-43</strain>
    </source>
</reference>
<dbReference type="Proteomes" id="UP000290767">
    <property type="component" value="Unassembled WGS sequence"/>
</dbReference>
<dbReference type="GO" id="GO:0008168">
    <property type="term" value="F:methyltransferase activity"/>
    <property type="evidence" value="ECO:0007669"/>
    <property type="project" value="UniProtKB-KW"/>
</dbReference>
<dbReference type="EMBL" id="MZMU01000003">
    <property type="protein sequence ID" value="RXT28464.1"/>
    <property type="molecule type" value="Genomic_DNA"/>
</dbReference>
<proteinExistence type="predicted"/>
<protein>
    <submittedName>
        <fullName evidence="2">FkbM family methyltransferase</fullName>
    </submittedName>
</protein>
<dbReference type="RefSeq" id="WP_129418006.1">
    <property type="nucleotide sequence ID" value="NZ_MZMU01000003.1"/>
</dbReference>
<organism evidence="2 3">
    <name type="scientific">Rhizobium leguminosarum</name>
    <dbReference type="NCBI Taxonomy" id="384"/>
    <lineage>
        <taxon>Bacteria</taxon>
        <taxon>Pseudomonadati</taxon>
        <taxon>Pseudomonadota</taxon>
        <taxon>Alphaproteobacteria</taxon>
        <taxon>Hyphomicrobiales</taxon>
        <taxon>Rhizobiaceae</taxon>
        <taxon>Rhizobium/Agrobacterium group</taxon>
        <taxon>Rhizobium</taxon>
    </lineage>
</organism>
<gene>
    <name evidence="2" type="ORF">B5P46_06650</name>
</gene>
<dbReference type="Gene3D" id="3.40.50.150">
    <property type="entry name" value="Vaccinia Virus protein VP39"/>
    <property type="match status" value="1"/>
</dbReference>
<dbReference type="InterPro" id="IPR052514">
    <property type="entry name" value="SAM-dependent_MTase"/>
</dbReference>
<dbReference type="NCBIfam" id="TIGR01444">
    <property type="entry name" value="fkbM_fam"/>
    <property type="match status" value="1"/>
</dbReference>
<dbReference type="PANTHER" id="PTHR34203:SF15">
    <property type="entry name" value="SLL1173 PROTEIN"/>
    <property type="match status" value="1"/>
</dbReference>
<accession>A0A4Q1U9F8</accession>
<feature type="domain" description="Methyltransferase FkbM" evidence="1">
    <location>
        <begin position="62"/>
        <end position="227"/>
    </location>
</feature>
<dbReference type="InterPro" id="IPR029063">
    <property type="entry name" value="SAM-dependent_MTases_sf"/>
</dbReference>
<dbReference type="AlphaFoldDB" id="A0A4Q1U9F8"/>
<dbReference type="GO" id="GO:0032259">
    <property type="term" value="P:methylation"/>
    <property type="evidence" value="ECO:0007669"/>
    <property type="project" value="UniProtKB-KW"/>
</dbReference>
<name>A0A4Q1U9F8_RHILE</name>
<sequence length="256" mass="28087">MTGGDEVTANSHEYPVAVDDRQFLVRCINDVERGRAASFLSKEPETVRWLKAEMVPATVFWDVGANVGLFSLYAALLQPTAQILAFEPAAHNYASLCDNIVINGFTNIVPFSVALGQGNLAFDELHLSKVEAGSSIHHVGAKSPWAESEPVFRQPCVKVSIDSMVLDHDFPTPTLLKIDVDGLELGILDGARTVLNQVKSVLVELDANDPSEISAATNLLEQAGFRLTETSRREKTINRKLPRNHIWMNAALRPLD</sequence>
<dbReference type="PANTHER" id="PTHR34203">
    <property type="entry name" value="METHYLTRANSFERASE, FKBM FAMILY PROTEIN"/>
    <property type="match status" value="1"/>
</dbReference>